<feature type="domain" description="JmjC" evidence="1">
    <location>
        <begin position="125"/>
        <end position="285"/>
    </location>
</feature>
<dbReference type="AlphaFoldDB" id="A0A0G4FSE1"/>
<dbReference type="GO" id="GO:0032454">
    <property type="term" value="F:histone H3K9 demethylase activity"/>
    <property type="evidence" value="ECO:0007669"/>
    <property type="project" value="TreeGrafter"/>
</dbReference>
<dbReference type="PANTHER" id="PTHR10694:SF7">
    <property type="entry name" value="[HISTONE H3]-TRIMETHYL-L-LYSINE(9) DEMETHYLASE"/>
    <property type="match status" value="1"/>
</dbReference>
<dbReference type="InterPro" id="IPR003347">
    <property type="entry name" value="JmjC_dom"/>
</dbReference>
<evidence type="ECO:0000313" key="2">
    <source>
        <dbReference type="EMBL" id="CEM17573.1"/>
    </source>
</evidence>
<dbReference type="PROSITE" id="PS51184">
    <property type="entry name" value="JMJC"/>
    <property type="match status" value="1"/>
</dbReference>
<dbReference type="GO" id="GO:0005634">
    <property type="term" value="C:nucleus"/>
    <property type="evidence" value="ECO:0007669"/>
    <property type="project" value="TreeGrafter"/>
</dbReference>
<dbReference type="SUPFAM" id="SSF51197">
    <property type="entry name" value="Clavaminate synthase-like"/>
    <property type="match status" value="1"/>
</dbReference>
<reference evidence="2" key="1">
    <citation type="submission" date="2014-11" db="EMBL/GenBank/DDBJ databases">
        <authorList>
            <person name="Otto D Thomas"/>
            <person name="Naeem Raeece"/>
        </authorList>
    </citation>
    <scope>NUCLEOTIDE SEQUENCE</scope>
</reference>
<dbReference type="PANTHER" id="PTHR10694">
    <property type="entry name" value="LYSINE-SPECIFIC DEMETHYLASE"/>
    <property type="match status" value="1"/>
</dbReference>
<gene>
    <name evidence="2" type="ORF">Cvel_3688</name>
</gene>
<evidence type="ECO:0000259" key="1">
    <source>
        <dbReference type="PROSITE" id="PS51184"/>
    </source>
</evidence>
<dbReference type="GO" id="GO:0010468">
    <property type="term" value="P:regulation of gene expression"/>
    <property type="evidence" value="ECO:0007669"/>
    <property type="project" value="TreeGrafter"/>
</dbReference>
<dbReference type="EMBL" id="CDMZ01000595">
    <property type="protein sequence ID" value="CEM17573.1"/>
    <property type="molecule type" value="Genomic_DNA"/>
</dbReference>
<proteinExistence type="predicted"/>
<dbReference type="Gene3D" id="2.60.120.650">
    <property type="entry name" value="Cupin"/>
    <property type="match status" value="1"/>
</dbReference>
<name>A0A0G4FSE1_9ALVE</name>
<organism evidence="2">
    <name type="scientific">Chromera velia CCMP2878</name>
    <dbReference type="NCBI Taxonomy" id="1169474"/>
    <lineage>
        <taxon>Eukaryota</taxon>
        <taxon>Sar</taxon>
        <taxon>Alveolata</taxon>
        <taxon>Colpodellida</taxon>
        <taxon>Chromeraceae</taxon>
        <taxon>Chromera</taxon>
    </lineage>
</organism>
<dbReference type="GO" id="GO:0000785">
    <property type="term" value="C:chromatin"/>
    <property type="evidence" value="ECO:0007669"/>
    <property type="project" value="TreeGrafter"/>
</dbReference>
<protein>
    <recommendedName>
        <fullName evidence="1">JmjC domain-containing protein</fullName>
    </recommendedName>
</protein>
<dbReference type="Pfam" id="PF02373">
    <property type="entry name" value="JmjC"/>
    <property type="match status" value="1"/>
</dbReference>
<accession>A0A0G4FSE1</accession>
<dbReference type="SMART" id="SM00558">
    <property type="entry name" value="JmjC"/>
    <property type="match status" value="1"/>
</dbReference>
<sequence>MKQCTDVTAFSPERFEVLLEVCRKNGYWKNDSPQCLLSWMFGKGFSVELPEVAKMITIRDYKEVAEKLAEGTRRGAEEKKKKRDSGEMPVEEIERSFWNLPSLVGTARDRMLVYAADDGGGSFFDKKTPPFSFENMPGDLLRKLPSVPGVKTPYGYVGMWRTCFAWHKEDMDLPSANCLHHGACKLWHIIHREDKQKFEDLLRREFSGGYQKCPEAHQHKTFLVSSMFLRSGPKNIRVYTVTQRPGEFIFVGPAVWHTGLNTGIDVREVMTANFEHEHKAEKEFANGSEGDTVEELRIKNNGAVRKPCVKEEDVTVAAGVRLVCGWSVAGASAAGVWLECGWSVAGVRLECGWSAAGVWLECGWLECGRTRRKIEVLGNLFWNHGRHEDLRSFGWTGGRAGGRVGLPS</sequence>
<dbReference type="GO" id="GO:0051864">
    <property type="term" value="F:histone H3K36 demethylase activity"/>
    <property type="evidence" value="ECO:0007669"/>
    <property type="project" value="TreeGrafter"/>
</dbReference>
<dbReference type="VEuPathDB" id="CryptoDB:Cvel_3688"/>